<dbReference type="Proteomes" id="UP000192907">
    <property type="component" value="Unassembled WGS sequence"/>
</dbReference>
<feature type="transmembrane region" description="Helical" evidence="7">
    <location>
        <begin position="267"/>
        <end position="285"/>
    </location>
</feature>
<keyword evidence="4 7" id="KW-0812">Transmembrane</keyword>
<evidence type="ECO:0000256" key="6">
    <source>
        <dbReference type="ARBA" id="ARBA00023136"/>
    </source>
</evidence>
<feature type="transmembrane region" description="Helical" evidence="7">
    <location>
        <begin position="305"/>
        <end position="331"/>
    </location>
</feature>
<dbReference type="STRING" id="1513793.SAMN06296036_109169"/>
<dbReference type="Gene3D" id="1.10.3720.10">
    <property type="entry name" value="MetI-like"/>
    <property type="match status" value="1"/>
</dbReference>
<evidence type="ECO:0000313" key="10">
    <source>
        <dbReference type="Proteomes" id="UP000192907"/>
    </source>
</evidence>
<dbReference type="Pfam" id="PF00528">
    <property type="entry name" value="BPD_transp_1"/>
    <property type="match status" value="1"/>
</dbReference>
<feature type="transmembrane region" description="Helical" evidence="7">
    <location>
        <begin position="201"/>
        <end position="222"/>
    </location>
</feature>
<dbReference type="PROSITE" id="PS50928">
    <property type="entry name" value="ABC_TM1"/>
    <property type="match status" value="1"/>
</dbReference>
<comment type="similarity">
    <text evidence="7">Belongs to the binding-protein-dependent transport system permease family.</text>
</comment>
<dbReference type="InterPro" id="IPR035906">
    <property type="entry name" value="MetI-like_sf"/>
</dbReference>
<proteinExistence type="inferred from homology"/>
<evidence type="ECO:0000256" key="3">
    <source>
        <dbReference type="ARBA" id="ARBA00022475"/>
    </source>
</evidence>
<evidence type="ECO:0000256" key="1">
    <source>
        <dbReference type="ARBA" id="ARBA00004651"/>
    </source>
</evidence>
<feature type="transmembrane region" description="Helical" evidence="7">
    <location>
        <begin position="9"/>
        <end position="30"/>
    </location>
</feature>
<keyword evidence="10" id="KW-1185">Reference proteome</keyword>
<gene>
    <name evidence="9" type="ORF">SAMN06296036_109169</name>
</gene>
<dbReference type="CDD" id="cd06261">
    <property type="entry name" value="TM_PBP2"/>
    <property type="match status" value="1"/>
</dbReference>
<dbReference type="AlphaFoldDB" id="A0A1Y6C0R5"/>
<organism evidence="9 10">
    <name type="scientific">Pseudobacteriovorax antillogorgiicola</name>
    <dbReference type="NCBI Taxonomy" id="1513793"/>
    <lineage>
        <taxon>Bacteria</taxon>
        <taxon>Pseudomonadati</taxon>
        <taxon>Bdellovibrionota</taxon>
        <taxon>Oligoflexia</taxon>
        <taxon>Oligoflexales</taxon>
        <taxon>Pseudobacteriovoracaceae</taxon>
        <taxon>Pseudobacteriovorax</taxon>
    </lineage>
</organism>
<dbReference type="RefSeq" id="WP_132319218.1">
    <property type="nucleotide sequence ID" value="NZ_FWZT01000009.1"/>
</dbReference>
<dbReference type="GO" id="GO:0055085">
    <property type="term" value="P:transmembrane transport"/>
    <property type="evidence" value="ECO:0007669"/>
    <property type="project" value="InterPro"/>
</dbReference>
<evidence type="ECO:0000256" key="5">
    <source>
        <dbReference type="ARBA" id="ARBA00022989"/>
    </source>
</evidence>
<keyword evidence="6 7" id="KW-0472">Membrane</keyword>
<evidence type="ECO:0000313" key="9">
    <source>
        <dbReference type="EMBL" id="SMF30422.1"/>
    </source>
</evidence>
<keyword evidence="5 7" id="KW-1133">Transmembrane helix</keyword>
<reference evidence="10" key="1">
    <citation type="submission" date="2017-04" db="EMBL/GenBank/DDBJ databases">
        <authorList>
            <person name="Varghese N."/>
            <person name="Submissions S."/>
        </authorList>
    </citation>
    <scope>NUCLEOTIDE SEQUENCE [LARGE SCALE GENOMIC DNA]</scope>
    <source>
        <strain evidence="10">RKEM611</strain>
    </source>
</reference>
<dbReference type="GO" id="GO:0042884">
    <property type="term" value="P:microcin transport"/>
    <property type="evidence" value="ECO:0007669"/>
    <property type="project" value="TreeGrafter"/>
</dbReference>
<keyword evidence="2 7" id="KW-0813">Transport</keyword>
<keyword evidence="3" id="KW-1003">Cell membrane</keyword>
<evidence type="ECO:0000256" key="4">
    <source>
        <dbReference type="ARBA" id="ARBA00022692"/>
    </source>
</evidence>
<evidence type="ECO:0000259" key="8">
    <source>
        <dbReference type="PROSITE" id="PS50928"/>
    </source>
</evidence>
<accession>A0A1Y6C0R5</accession>
<dbReference type="GO" id="GO:0005886">
    <property type="term" value="C:plasma membrane"/>
    <property type="evidence" value="ECO:0007669"/>
    <property type="project" value="UniProtKB-SubCell"/>
</dbReference>
<evidence type="ECO:0000256" key="7">
    <source>
        <dbReference type="RuleBase" id="RU363032"/>
    </source>
</evidence>
<feature type="transmembrane region" description="Helical" evidence="7">
    <location>
        <begin position="116"/>
        <end position="139"/>
    </location>
</feature>
<name>A0A1Y6C0R5_9BACT</name>
<protein>
    <submittedName>
        <fullName evidence="9">Microcin C transport system permease protein</fullName>
    </submittedName>
</protein>
<comment type="subcellular location">
    <subcellularLocation>
        <location evidence="1 7">Cell membrane</location>
        <topology evidence="1 7">Multi-pass membrane protein</topology>
    </subcellularLocation>
</comment>
<feature type="transmembrane region" description="Helical" evidence="7">
    <location>
        <begin position="151"/>
        <end position="172"/>
    </location>
</feature>
<dbReference type="InterPro" id="IPR000515">
    <property type="entry name" value="MetI-like"/>
</dbReference>
<dbReference type="OrthoDB" id="5289542at2"/>
<dbReference type="EMBL" id="FWZT01000009">
    <property type="protein sequence ID" value="SMF30422.1"/>
    <property type="molecule type" value="Genomic_DNA"/>
</dbReference>
<evidence type="ECO:0000256" key="2">
    <source>
        <dbReference type="ARBA" id="ARBA00022448"/>
    </source>
</evidence>
<feature type="domain" description="ABC transmembrane type-1" evidence="8">
    <location>
        <begin position="112"/>
        <end position="324"/>
    </location>
</feature>
<dbReference type="PANTHER" id="PTHR30465:SF66">
    <property type="entry name" value="INNER MEMBRANE ABC TRANSPORTER PERMEASE PROTEIN YEJB"/>
    <property type="match status" value="1"/>
</dbReference>
<sequence length="337" mass="37162">MAQYILRRLLLVPPTFLGITLIVFTITRFVPGGPVERMIAEMQQANLQEGAADSGMDTQLSEEQIQQLNEYYGFDKPILVSYGQWLIKVISGDLGRSSRYADPVVDIIEERLPISIFYGVSSMLITYLVCIPLGIIKAIKHETPLDNVSSAAVFVGYALPSYVVAIILMVYFGSELEWFPLGGFVSDDFEDLELGGKILDVLYHAVLPMTAYIMGSFAVTTFMMKNALMDNLAADFVRTAMAKGFTFRAAVFKHALQNSLIPMATHFGNNISVIIAGSFLIEKIFNIDGFGLLGFESVLNRDYPVVLGILVISSVLQLIGNILSDICVALVDPRVQF</sequence>
<dbReference type="SUPFAM" id="SSF161098">
    <property type="entry name" value="MetI-like"/>
    <property type="match status" value="1"/>
</dbReference>
<dbReference type="PANTHER" id="PTHR30465">
    <property type="entry name" value="INNER MEMBRANE ABC TRANSPORTER"/>
    <property type="match status" value="1"/>
</dbReference>